<dbReference type="InterPro" id="IPR042221">
    <property type="entry name" value="Leu/Phe-tRNA_Trfase_N"/>
</dbReference>
<dbReference type="InterPro" id="IPR004616">
    <property type="entry name" value="Leu/Phe-tRNA_Trfase"/>
</dbReference>
<comment type="catalytic activity">
    <reaction evidence="4">
        <text>N-terminal L-lysyl-[protein] + L-leucyl-tRNA(Leu) = N-terminal L-leucyl-L-lysyl-[protein] + tRNA(Leu) + H(+)</text>
        <dbReference type="Rhea" id="RHEA:12340"/>
        <dbReference type="Rhea" id="RHEA-COMP:9613"/>
        <dbReference type="Rhea" id="RHEA-COMP:9622"/>
        <dbReference type="Rhea" id="RHEA-COMP:12670"/>
        <dbReference type="Rhea" id="RHEA-COMP:12671"/>
        <dbReference type="ChEBI" id="CHEBI:15378"/>
        <dbReference type="ChEBI" id="CHEBI:65249"/>
        <dbReference type="ChEBI" id="CHEBI:78442"/>
        <dbReference type="ChEBI" id="CHEBI:78494"/>
        <dbReference type="ChEBI" id="CHEBI:133043"/>
        <dbReference type="EC" id="2.3.2.6"/>
    </reaction>
</comment>
<organism evidence="5 6">
    <name type="scientific">Nocardioides flavus</name>
    <name type="common">ex Wang et al. 2016</name>
    <dbReference type="NCBI Taxonomy" id="2058780"/>
    <lineage>
        <taxon>Bacteria</taxon>
        <taxon>Bacillati</taxon>
        <taxon>Actinomycetota</taxon>
        <taxon>Actinomycetes</taxon>
        <taxon>Propionibacteriales</taxon>
        <taxon>Nocardioidaceae</taxon>
        <taxon>Nocardioides</taxon>
    </lineage>
</organism>
<dbReference type="Gene3D" id="3.40.630.70">
    <property type="entry name" value="Leucyl/phenylalanyl-tRNA-protein transferase, C-terminal domain"/>
    <property type="match status" value="1"/>
</dbReference>
<comment type="caution">
    <text evidence="5">The sequence shown here is derived from an EMBL/GenBank/DDBJ whole genome shotgun (WGS) entry which is preliminary data.</text>
</comment>
<evidence type="ECO:0000256" key="1">
    <source>
        <dbReference type="ARBA" id="ARBA00022490"/>
    </source>
</evidence>
<dbReference type="NCBIfam" id="TIGR00667">
    <property type="entry name" value="aat"/>
    <property type="match status" value="1"/>
</dbReference>
<comment type="subcellular location">
    <subcellularLocation>
        <location evidence="4">Cytoplasm</location>
    </subcellularLocation>
</comment>
<dbReference type="Proteomes" id="UP000597341">
    <property type="component" value="Unassembled WGS sequence"/>
</dbReference>
<gene>
    <name evidence="4 5" type="primary">aat</name>
    <name evidence="5" type="ORF">GCM10011376_06650</name>
</gene>
<dbReference type="Pfam" id="PF03588">
    <property type="entry name" value="Leu_Phe_trans"/>
    <property type="match status" value="1"/>
</dbReference>
<name>A0ABQ3HEP6_9ACTN</name>
<protein>
    <recommendedName>
        <fullName evidence="4">Leucyl/phenylalanyl-tRNA--protein transferase</fullName>
        <ecNumber evidence="4">2.3.2.6</ecNumber>
    </recommendedName>
    <alternativeName>
        <fullName evidence="4">L/F-transferase</fullName>
    </alternativeName>
    <alternativeName>
        <fullName evidence="4">Leucyltransferase</fullName>
    </alternativeName>
    <alternativeName>
        <fullName evidence="4">Phenyalanyltransferase</fullName>
    </alternativeName>
</protein>
<dbReference type="SUPFAM" id="SSF55729">
    <property type="entry name" value="Acyl-CoA N-acyltransferases (Nat)"/>
    <property type="match status" value="1"/>
</dbReference>
<keyword evidence="1 4" id="KW-0963">Cytoplasm</keyword>
<evidence type="ECO:0000313" key="5">
    <source>
        <dbReference type="EMBL" id="GHE15961.1"/>
    </source>
</evidence>
<dbReference type="PANTHER" id="PTHR30098:SF2">
    <property type="entry name" value="LEUCYL_PHENYLALANYL-TRNA--PROTEIN TRANSFERASE"/>
    <property type="match status" value="1"/>
</dbReference>
<proteinExistence type="inferred from homology"/>
<dbReference type="EC" id="2.3.2.6" evidence="4"/>
<dbReference type="Gene3D" id="3.30.70.3550">
    <property type="entry name" value="Leucyl/phenylalanyl-tRNA-protein transferase, N-terminal domain"/>
    <property type="match status" value="1"/>
</dbReference>
<dbReference type="GO" id="GO:0016740">
    <property type="term" value="F:transferase activity"/>
    <property type="evidence" value="ECO:0007669"/>
    <property type="project" value="UniProtKB-KW"/>
</dbReference>
<dbReference type="InterPro" id="IPR016181">
    <property type="entry name" value="Acyl_CoA_acyltransferase"/>
</dbReference>
<dbReference type="InterPro" id="IPR042203">
    <property type="entry name" value="Leu/Phe-tRNA_Trfase_C"/>
</dbReference>
<comment type="catalytic activity">
    <reaction evidence="4">
        <text>L-phenylalanyl-tRNA(Phe) + an N-terminal L-alpha-aminoacyl-[protein] = an N-terminal L-phenylalanyl-L-alpha-aminoacyl-[protein] + tRNA(Phe)</text>
        <dbReference type="Rhea" id="RHEA:43632"/>
        <dbReference type="Rhea" id="RHEA-COMP:9668"/>
        <dbReference type="Rhea" id="RHEA-COMP:9699"/>
        <dbReference type="Rhea" id="RHEA-COMP:10636"/>
        <dbReference type="Rhea" id="RHEA-COMP:10637"/>
        <dbReference type="ChEBI" id="CHEBI:78442"/>
        <dbReference type="ChEBI" id="CHEBI:78531"/>
        <dbReference type="ChEBI" id="CHEBI:78597"/>
        <dbReference type="ChEBI" id="CHEBI:83561"/>
        <dbReference type="EC" id="2.3.2.6"/>
    </reaction>
</comment>
<keyword evidence="6" id="KW-1185">Reference proteome</keyword>
<reference evidence="6" key="1">
    <citation type="journal article" date="2019" name="Int. J. Syst. Evol. Microbiol.">
        <title>The Global Catalogue of Microorganisms (GCM) 10K type strain sequencing project: providing services to taxonomists for standard genome sequencing and annotation.</title>
        <authorList>
            <consortium name="The Broad Institute Genomics Platform"/>
            <consortium name="The Broad Institute Genome Sequencing Center for Infectious Disease"/>
            <person name="Wu L."/>
            <person name="Ma J."/>
        </authorList>
    </citation>
    <scope>NUCLEOTIDE SEQUENCE [LARGE SCALE GENOMIC DNA]</scope>
    <source>
        <strain evidence="6">CGMCC 1.12791</strain>
    </source>
</reference>
<keyword evidence="3 4" id="KW-0012">Acyltransferase</keyword>
<comment type="catalytic activity">
    <reaction evidence="4">
        <text>N-terminal L-arginyl-[protein] + L-leucyl-tRNA(Leu) = N-terminal L-leucyl-L-arginyl-[protein] + tRNA(Leu) + H(+)</text>
        <dbReference type="Rhea" id="RHEA:50416"/>
        <dbReference type="Rhea" id="RHEA-COMP:9613"/>
        <dbReference type="Rhea" id="RHEA-COMP:9622"/>
        <dbReference type="Rhea" id="RHEA-COMP:12672"/>
        <dbReference type="Rhea" id="RHEA-COMP:12673"/>
        <dbReference type="ChEBI" id="CHEBI:15378"/>
        <dbReference type="ChEBI" id="CHEBI:64719"/>
        <dbReference type="ChEBI" id="CHEBI:78442"/>
        <dbReference type="ChEBI" id="CHEBI:78494"/>
        <dbReference type="ChEBI" id="CHEBI:133044"/>
        <dbReference type="EC" id="2.3.2.6"/>
    </reaction>
</comment>
<keyword evidence="2 4" id="KW-0808">Transferase</keyword>
<comment type="function">
    <text evidence="4">Functions in the N-end rule pathway of protein degradation where it conjugates Leu, Phe and, less efficiently, Met from aminoacyl-tRNAs to the N-termini of proteins containing an N-terminal arginine or lysine.</text>
</comment>
<dbReference type="HAMAP" id="MF_00688">
    <property type="entry name" value="Leu_Phe_trans"/>
    <property type="match status" value="1"/>
</dbReference>
<dbReference type="PANTHER" id="PTHR30098">
    <property type="entry name" value="LEUCYL/PHENYLALANYL-TRNA--PROTEIN TRANSFERASE"/>
    <property type="match status" value="1"/>
</dbReference>
<evidence type="ECO:0000256" key="2">
    <source>
        <dbReference type="ARBA" id="ARBA00022679"/>
    </source>
</evidence>
<evidence type="ECO:0000256" key="4">
    <source>
        <dbReference type="HAMAP-Rule" id="MF_00688"/>
    </source>
</evidence>
<accession>A0ABQ3HEP6</accession>
<evidence type="ECO:0000256" key="3">
    <source>
        <dbReference type="ARBA" id="ARBA00023315"/>
    </source>
</evidence>
<sequence>MRIVPIAPAPTPWAFPPHSTWDPDDDLVALGADLEPGTLVTAYALGLFPMPVTLDTEEQLGWFSPIERGVLPLDGLRVSRSLRRSVRDFEIRVDSAFDEVVAACGDPGRPDGWITPAFRRAYGRLHRLGWAHSVETWRDGRLVGGLYGVSVGGLFAGESMFHHERDASKVALVALVDLLQDQHADRRLLDVQWQTPHLASLGVVRLPRAEYLEALRRSVELPPPAAFGVDG</sequence>
<evidence type="ECO:0000313" key="6">
    <source>
        <dbReference type="Proteomes" id="UP000597341"/>
    </source>
</evidence>
<comment type="similarity">
    <text evidence="4">Belongs to the L/F-transferase family.</text>
</comment>
<dbReference type="EMBL" id="BNAD01000001">
    <property type="protein sequence ID" value="GHE15961.1"/>
    <property type="molecule type" value="Genomic_DNA"/>
</dbReference>